<geneLocation type="plasmid" evidence="2">
    <name>pri-1</name>
</geneLocation>
<accession>A0A192A8E5</accession>
<evidence type="ECO:0000313" key="1">
    <source>
        <dbReference type="EMBL" id="ANJ76546.1"/>
    </source>
</evidence>
<dbReference type="RefSeq" id="WP_024979516.1">
    <property type="nucleotide sequence ID" value="NZ_CP016024.1"/>
</dbReference>
<organism evidence="1 2">
    <name type="scientific">Ralstonia insidiosa</name>
    <dbReference type="NCBI Taxonomy" id="190721"/>
    <lineage>
        <taxon>Bacteria</taxon>
        <taxon>Pseudomonadati</taxon>
        <taxon>Pseudomonadota</taxon>
        <taxon>Betaproteobacteria</taxon>
        <taxon>Burkholderiales</taxon>
        <taxon>Burkholderiaceae</taxon>
        <taxon>Ralstonia</taxon>
    </lineage>
</organism>
<dbReference type="OrthoDB" id="9863205at2"/>
<gene>
    <name evidence="1" type="ORF">A9Y76_28595</name>
</gene>
<dbReference type="EMBL" id="CP016024">
    <property type="protein sequence ID" value="ANJ76546.1"/>
    <property type="molecule type" value="Genomic_DNA"/>
</dbReference>
<dbReference type="Proteomes" id="UP000078572">
    <property type="component" value="Plasmid pRI-1"/>
</dbReference>
<name>A0A192A8E5_9RALS</name>
<dbReference type="AlphaFoldDB" id="A0A192A8E5"/>
<dbReference type="GeneID" id="61529984"/>
<reference evidence="2" key="1">
    <citation type="submission" date="2016-06" db="EMBL/GenBank/DDBJ databases">
        <authorList>
            <person name="Xu Y."/>
            <person name="Nagy A."/>
            <person name="Yan X."/>
            <person name="Kim S.W."/>
            <person name="Haley B."/>
            <person name="Liu N.T."/>
            <person name="Nou X."/>
        </authorList>
    </citation>
    <scope>NUCLEOTIDE SEQUENCE [LARGE SCALE GENOMIC DNA]</scope>
    <source>
        <strain evidence="2">ATCC 49129</strain>
        <plasmid evidence="2">pri-1</plasmid>
    </source>
</reference>
<keyword evidence="2" id="KW-1185">Reference proteome</keyword>
<sequence>METKYGGLTVNQLSDLLAGVEGAPTNIAGILGGGVNAIAVLRDLVAAAMGQAAGDGRRHAELFLPGTVTPQQAADVESPFNACRNREACLEMLVRERAAADMPSHGLDGRACEHCIDGHTELTFEGGKFSSNCDHCCADNDDAMVDRLNQLVENWLADQKGMPQPEPARTGVGVYCQPGDQRDPRWLLMFDDAERGACNYDSEHEARRMFAISEGNGWNCWLFSPTLRAFSANQFVGAVEAACVTVDRYVLIGSDPTNPTLIQRCPQAGGADKWKVQRMDECLNKQGEWEPEMLPSNRGNAYLSRCRYDSAKAAIEAAITSGQKESRAC</sequence>
<proteinExistence type="predicted"/>
<evidence type="ECO:0000313" key="2">
    <source>
        <dbReference type="Proteomes" id="UP000078572"/>
    </source>
</evidence>
<keyword evidence="1" id="KW-0614">Plasmid</keyword>
<protein>
    <submittedName>
        <fullName evidence="1">Uncharacterized protein</fullName>
    </submittedName>
</protein>